<proteinExistence type="predicted"/>
<evidence type="ECO:0008006" key="3">
    <source>
        <dbReference type="Google" id="ProtNLM"/>
    </source>
</evidence>
<name>A0A5C7WCC9_AQUAC</name>
<dbReference type="EMBL" id="SSFO01000057">
    <property type="protein sequence ID" value="TXI34769.1"/>
    <property type="molecule type" value="Genomic_DNA"/>
</dbReference>
<sequence>MNLAELPANQVTAELQARLSALQGPDDFPFALASVERGRFYEDLPDDAALPLATVVPASSAGVEGQQQQLSAQRQRQYQVEVVFDLAAYPGRAPDEVVSAIEWAVCKALGGPVRDRALAGLALRLLVANVEYGWPQKGYSAASVTLTVAATYLDRYQ</sequence>
<protein>
    <recommendedName>
        <fullName evidence="3">Phage tail protein</fullName>
    </recommendedName>
</protein>
<gene>
    <name evidence="1" type="ORF">E6Q69_03210</name>
</gene>
<reference evidence="1 2" key="1">
    <citation type="submission" date="2018-09" db="EMBL/GenBank/DDBJ databases">
        <title>Metagenome Assembled Genomes from an Advanced Water Purification Facility.</title>
        <authorList>
            <person name="Stamps B.W."/>
            <person name="Spear J.R."/>
        </authorList>
    </citation>
    <scope>NUCLEOTIDE SEQUENCE [LARGE SCALE GENOMIC DNA]</scope>
    <source>
        <strain evidence="1">Bin_52_1</strain>
    </source>
</reference>
<comment type="caution">
    <text evidence="1">The sequence shown here is derived from an EMBL/GenBank/DDBJ whole genome shotgun (WGS) entry which is preliminary data.</text>
</comment>
<organism evidence="1 2">
    <name type="scientific">Aquipseudomonas alcaligenes</name>
    <name type="common">Pseudomonas alcaligenes</name>
    <dbReference type="NCBI Taxonomy" id="43263"/>
    <lineage>
        <taxon>Bacteria</taxon>
        <taxon>Pseudomonadati</taxon>
        <taxon>Pseudomonadota</taxon>
        <taxon>Gammaproteobacteria</taxon>
        <taxon>Pseudomonadales</taxon>
        <taxon>Pseudomonadaceae</taxon>
        <taxon>Aquipseudomonas</taxon>
    </lineage>
</organism>
<dbReference type="AlphaFoldDB" id="A0A5C7WCC9"/>
<dbReference type="Proteomes" id="UP000321110">
    <property type="component" value="Unassembled WGS sequence"/>
</dbReference>
<evidence type="ECO:0000313" key="1">
    <source>
        <dbReference type="EMBL" id="TXI34769.1"/>
    </source>
</evidence>
<evidence type="ECO:0000313" key="2">
    <source>
        <dbReference type="Proteomes" id="UP000321110"/>
    </source>
</evidence>
<accession>A0A5C7WCC9</accession>